<keyword evidence="5 7" id="KW-1133">Transmembrane helix</keyword>
<dbReference type="GO" id="GO:0005886">
    <property type="term" value="C:plasma membrane"/>
    <property type="evidence" value="ECO:0007669"/>
    <property type="project" value="UniProtKB-SubCell"/>
</dbReference>
<feature type="transmembrane region" description="Helical" evidence="7">
    <location>
        <begin position="48"/>
        <end position="66"/>
    </location>
</feature>
<dbReference type="GO" id="GO:0016413">
    <property type="term" value="F:O-acetyltransferase activity"/>
    <property type="evidence" value="ECO:0007669"/>
    <property type="project" value="TreeGrafter"/>
</dbReference>
<dbReference type="RefSeq" id="WP_124938855.1">
    <property type="nucleotide sequence ID" value="NZ_RJVQ01000012.1"/>
</dbReference>
<evidence type="ECO:0000256" key="5">
    <source>
        <dbReference type="ARBA" id="ARBA00022989"/>
    </source>
</evidence>
<keyword evidence="4 7" id="KW-0812">Transmembrane</keyword>
<evidence type="ECO:0000313" key="9">
    <source>
        <dbReference type="EMBL" id="RQW61500.1"/>
    </source>
</evidence>
<dbReference type="OrthoDB" id="1072135at2"/>
<reference evidence="9 10" key="1">
    <citation type="submission" date="2018-11" db="EMBL/GenBank/DDBJ databases">
        <title>Vibrio LJC006 sp. nov., isolated from seawater during the bloom of the enteromorpha.</title>
        <authorList>
            <person name="Liang J."/>
        </authorList>
    </citation>
    <scope>NUCLEOTIDE SEQUENCE [LARGE SCALE GENOMIC DNA]</scope>
    <source>
        <strain evidence="9 10">LJC006</strain>
    </source>
</reference>
<evidence type="ECO:0000313" key="10">
    <source>
        <dbReference type="Proteomes" id="UP000281112"/>
    </source>
</evidence>
<feature type="transmembrane region" description="Helical" evidence="7">
    <location>
        <begin position="155"/>
        <end position="173"/>
    </location>
</feature>
<dbReference type="Proteomes" id="UP000281112">
    <property type="component" value="Unassembled WGS sequence"/>
</dbReference>
<keyword evidence="6 7" id="KW-0472">Membrane</keyword>
<dbReference type="PANTHER" id="PTHR40074">
    <property type="entry name" value="O-ACETYLTRANSFERASE WECH"/>
    <property type="match status" value="1"/>
</dbReference>
<gene>
    <name evidence="9" type="ORF">EES38_19360</name>
</gene>
<evidence type="ECO:0000256" key="7">
    <source>
        <dbReference type="SAM" id="Phobius"/>
    </source>
</evidence>
<evidence type="ECO:0000256" key="1">
    <source>
        <dbReference type="ARBA" id="ARBA00004651"/>
    </source>
</evidence>
<feature type="transmembrane region" description="Helical" evidence="7">
    <location>
        <begin position="237"/>
        <end position="257"/>
    </location>
</feature>
<feature type="transmembrane region" description="Helical" evidence="7">
    <location>
        <begin position="303"/>
        <end position="326"/>
    </location>
</feature>
<evidence type="ECO:0000256" key="4">
    <source>
        <dbReference type="ARBA" id="ARBA00022692"/>
    </source>
</evidence>
<feature type="transmembrane region" description="Helical" evidence="7">
    <location>
        <begin position="86"/>
        <end position="104"/>
    </location>
</feature>
<feature type="transmembrane region" description="Helical" evidence="7">
    <location>
        <begin position="269"/>
        <end position="291"/>
    </location>
</feature>
<sequence>MMQRIFYFDLLRCIAAFAVVAIHTLGPYRAEIGNISFDQWGVAVGLNSVSRWAVPVFLLISGALLVGDRREFDIKYYFRRRVGKVIIPFVVWSVFYAFLSGLNRDGFQWDETQEHLVNLPFHESYYHLGFFYYFIPLYLLAPAFQWLAKHNEKWLVGYVAVWGLTTVAFLLHIDGPWTNMLWLYSGYMPLGYLLASKEPLNRIEVMLVALVGFMAAFITAFNVLADSYVAQDYAIGRWLSYKTINTVLLASAIFLIAKQYGNALSSKQHQAVGVISRYSLGIYLLHPIFLWPMQNFELYHAHPIWIIPLWLILSLSGALGLSWLLARSRKTAWLVP</sequence>
<feature type="transmembrane region" description="Helical" evidence="7">
    <location>
        <begin position="207"/>
        <end position="225"/>
    </location>
</feature>
<accession>A0A3N9TBW4</accession>
<organism evidence="9 10">
    <name type="scientific">Vibrio viridaestus</name>
    <dbReference type="NCBI Taxonomy" id="2487322"/>
    <lineage>
        <taxon>Bacteria</taxon>
        <taxon>Pseudomonadati</taxon>
        <taxon>Pseudomonadota</taxon>
        <taxon>Gammaproteobacteria</taxon>
        <taxon>Vibrionales</taxon>
        <taxon>Vibrionaceae</taxon>
        <taxon>Vibrio</taxon>
    </lineage>
</organism>
<keyword evidence="3" id="KW-1003">Cell membrane</keyword>
<comment type="subcellular location">
    <subcellularLocation>
        <location evidence="1">Cell membrane</location>
        <topology evidence="1">Multi-pass membrane protein</topology>
    </subcellularLocation>
</comment>
<feature type="domain" description="Acyltransferase 3" evidence="8">
    <location>
        <begin position="6"/>
        <end position="327"/>
    </location>
</feature>
<evidence type="ECO:0000259" key="8">
    <source>
        <dbReference type="Pfam" id="PF01757"/>
    </source>
</evidence>
<name>A0A3N9TBW4_9VIBR</name>
<protein>
    <submittedName>
        <fullName evidence="9">Acyltransferase</fullName>
    </submittedName>
</protein>
<comment type="caution">
    <text evidence="9">The sequence shown here is derived from an EMBL/GenBank/DDBJ whole genome shotgun (WGS) entry which is preliminary data.</text>
</comment>
<dbReference type="GO" id="GO:0009246">
    <property type="term" value="P:enterobacterial common antigen biosynthetic process"/>
    <property type="evidence" value="ECO:0007669"/>
    <property type="project" value="TreeGrafter"/>
</dbReference>
<keyword evidence="10" id="KW-1185">Reference proteome</keyword>
<comment type="similarity">
    <text evidence="2">Belongs to the acyltransferase 3 family.</text>
</comment>
<proteinExistence type="inferred from homology"/>
<feature type="transmembrane region" description="Helical" evidence="7">
    <location>
        <begin position="7"/>
        <end position="28"/>
    </location>
</feature>
<feature type="transmembrane region" description="Helical" evidence="7">
    <location>
        <begin position="179"/>
        <end position="195"/>
    </location>
</feature>
<dbReference type="EMBL" id="RJVQ01000012">
    <property type="protein sequence ID" value="RQW61500.1"/>
    <property type="molecule type" value="Genomic_DNA"/>
</dbReference>
<dbReference type="PANTHER" id="PTHR40074:SF2">
    <property type="entry name" value="O-ACETYLTRANSFERASE WECH"/>
    <property type="match status" value="1"/>
</dbReference>
<dbReference type="Pfam" id="PF01757">
    <property type="entry name" value="Acyl_transf_3"/>
    <property type="match status" value="1"/>
</dbReference>
<feature type="transmembrane region" description="Helical" evidence="7">
    <location>
        <begin position="124"/>
        <end position="148"/>
    </location>
</feature>
<dbReference type="AlphaFoldDB" id="A0A3N9TBW4"/>
<dbReference type="InterPro" id="IPR002656">
    <property type="entry name" value="Acyl_transf_3_dom"/>
</dbReference>
<keyword evidence="9" id="KW-0012">Acyltransferase</keyword>
<evidence type="ECO:0000256" key="3">
    <source>
        <dbReference type="ARBA" id="ARBA00022475"/>
    </source>
</evidence>
<keyword evidence="9" id="KW-0808">Transferase</keyword>
<evidence type="ECO:0000256" key="6">
    <source>
        <dbReference type="ARBA" id="ARBA00023136"/>
    </source>
</evidence>
<evidence type="ECO:0000256" key="2">
    <source>
        <dbReference type="ARBA" id="ARBA00007400"/>
    </source>
</evidence>